<gene>
    <name evidence="2" type="ORF">IQ16_01934</name>
</gene>
<sequence>MTIDAKAIFDQRRQQREAISRPARTAPSVPAAKGSPFTPEGAAAIYAQRRQARSIHTPKGQADDV</sequence>
<accession>A0A562RZW3</accession>
<name>A0A562RZW3_9BRAD</name>
<feature type="compositionally biased region" description="Basic and acidic residues" evidence="1">
    <location>
        <begin position="7"/>
        <end position="19"/>
    </location>
</feature>
<proteinExistence type="predicted"/>
<comment type="caution">
    <text evidence="2">The sequence shown here is derived from an EMBL/GenBank/DDBJ whole genome shotgun (WGS) entry which is preliminary data.</text>
</comment>
<organism evidence="2 3">
    <name type="scientific">Bradyrhizobium huanghuaihaiense</name>
    <dbReference type="NCBI Taxonomy" id="990078"/>
    <lineage>
        <taxon>Bacteria</taxon>
        <taxon>Pseudomonadati</taxon>
        <taxon>Pseudomonadota</taxon>
        <taxon>Alphaproteobacteria</taxon>
        <taxon>Hyphomicrobiales</taxon>
        <taxon>Nitrobacteraceae</taxon>
        <taxon>Bradyrhizobium</taxon>
    </lineage>
</organism>
<dbReference type="RefSeq" id="WP_145831423.1">
    <property type="nucleotide sequence ID" value="NZ_VLLA01000003.1"/>
</dbReference>
<dbReference type="EMBL" id="VLLA01000003">
    <property type="protein sequence ID" value="TWI73790.1"/>
    <property type="molecule type" value="Genomic_DNA"/>
</dbReference>
<evidence type="ECO:0000313" key="3">
    <source>
        <dbReference type="Proteomes" id="UP000316291"/>
    </source>
</evidence>
<reference evidence="2 3" key="1">
    <citation type="journal article" date="2015" name="Stand. Genomic Sci.">
        <title>Genomic Encyclopedia of Bacterial and Archaeal Type Strains, Phase III: the genomes of soil and plant-associated and newly described type strains.</title>
        <authorList>
            <person name="Whitman W.B."/>
            <person name="Woyke T."/>
            <person name="Klenk H.P."/>
            <person name="Zhou Y."/>
            <person name="Lilburn T.G."/>
            <person name="Beck B.J."/>
            <person name="De Vos P."/>
            <person name="Vandamme P."/>
            <person name="Eisen J.A."/>
            <person name="Garrity G."/>
            <person name="Hugenholtz P."/>
            <person name="Kyrpides N.C."/>
        </authorList>
    </citation>
    <scope>NUCLEOTIDE SEQUENCE [LARGE SCALE GENOMIC DNA]</scope>
    <source>
        <strain evidence="2 3">CGMCC 1.10948</strain>
    </source>
</reference>
<keyword evidence="3" id="KW-1185">Reference proteome</keyword>
<dbReference type="Proteomes" id="UP000316291">
    <property type="component" value="Unassembled WGS sequence"/>
</dbReference>
<protein>
    <submittedName>
        <fullName evidence="2">Uncharacterized protein</fullName>
    </submittedName>
</protein>
<dbReference type="AlphaFoldDB" id="A0A562RZW3"/>
<feature type="region of interest" description="Disordered" evidence="1">
    <location>
        <begin position="1"/>
        <end position="40"/>
    </location>
</feature>
<evidence type="ECO:0000313" key="2">
    <source>
        <dbReference type="EMBL" id="TWI73790.1"/>
    </source>
</evidence>
<evidence type="ECO:0000256" key="1">
    <source>
        <dbReference type="SAM" id="MobiDB-lite"/>
    </source>
</evidence>